<dbReference type="SMART" id="SM00338">
    <property type="entry name" value="BRLZ"/>
    <property type="match status" value="1"/>
</dbReference>
<dbReference type="Proteomes" id="UP001295684">
    <property type="component" value="Unassembled WGS sequence"/>
</dbReference>
<name>A0AAD2CZY7_EUPCR</name>
<dbReference type="CDD" id="cd14686">
    <property type="entry name" value="bZIP"/>
    <property type="match status" value="1"/>
</dbReference>
<dbReference type="SUPFAM" id="SSF57959">
    <property type="entry name" value="Leucine zipper domain"/>
    <property type="match status" value="1"/>
</dbReference>
<evidence type="ECO:0000313" key="2">
    <source>
        <dbReference type="EMBL" id="CAI2375515.1"/>
    </source>
</evidence>
<protein>
    <recommendedName>
        <fullName evidence="1">BZIP domain-containing protein</fullName>
    </recommendedName>
</protein>
<dbReference type="EMBL" id="CAMPGE010017004">
    <property type="protein sequence ID" value="CAI2375515.1"/>
    <property type="molecule type" value="Genomic_DNA"/>
</dbReference>
<keyword evidence="3" id="KW-1185">Reference proteome</keyword>
<dbReference type="AlphaFoldDB" id="A0AAD2CZY7"/>
<dbReference type="InterPro" id="IPR004827">
    <property type="entry name" value="bZIP"/>
</dbReference>
<dbReference type="Gene3D" id="1.20.5.170">
    <property type="match status" value="1"/>
</dbReference>
<sequence>MSEVSFNTKFFTQTLKEEPLDETKRKTVNKLRSQEYRKRRKQYIQSLEHKNKLLSEENVLLKQEIHILRSKISHTSEFSSAEADSKTKVDISENFAFYQLSTMVKKDPNSVRFSQLAMAASDTSNWNPNRIQVIKDAFNDVINYIISKDSKCYVSAFKSMKPSEYLKKVNSKRSFKARYKELVDMSPREVLLNQKLSEPITTYFTKYGTEFFKNLKDCGKLVKKLITIRNEIISNSLKREQILINTNLIQHFTKDDYITMCELVGKLDGSKYLKPHYLWDIPSRDKNSEDYLSYCLSE</sequence>
<dbReference type="PROSITE" id="PS50217">
    <property type="entry name" value="BZIP"/>
    <property type="match status" value="1"/>
</dbReference>
<dbReference type="InterPro" id="IPR046347">
    <property type="entry name" value="bZIP_sf"/>
</dbReference>
<evidence type="ECO:0000259" key="1">
    <source>
        <dbReference type="PROSITE" id="PS50217"/>
    </source>
</evidence>
<gene>
    <name evidence="2" type="ORF">ECRASSUSDP1_LOCUS16877</name>
</gene>
<evidence type="ECO:0000313" key="3">
    <source>
        <dbReference type="Proteomes" id="UP001295684"/>
    </source>
</evidence>
<organism evidence="2 3">
    <name type="scientific">Euplotes crassus</name>
    <dbReference type="NCBI Taxonomy" id="5936"/>
    <lineage>
        <taxon>Eukaryota</taxon>
        <taxon>Sar</taxon>
        <taxon>Alveolata</taxon>
        <taxon>Ciliophora</taxon>
        <taxon>Intramacronucleata</taxon>
        <taxon>Spirotrichea</taxon>
        <taxon>Hypotrichia</taxon>
        <taxon>Euplotida</taxon>
        <taxon>Euplotidae</taxon>
        <taxon>Moneuplotes</taxon>
    </lineage>
</organism>
<proteinExistence type="predicted"/>
<accession>A0AAD2CZY7</accession>
<comment type="caution">
    <text evidence="2">The sequence shown here is derived from an EMBL/GenBank/DDBJ whole genome shotgun (WGS) entry which is preliminary data.</text>
</comment>
<dbReference type="GO" id="GO:0003700">
    <property type="term" value="F:DNA-binding transcription factor activity"/>
    <property type="evidence" value="ECO:0007669"/>
    <property type="project" value="InterPro"/>
</dbReference>
<dbReference type="Pfam" id="PF00170">
    <property type="entry name" value="bZIP_1"/>
    <property type="match status" value="1"/>
</dbReference>
<feature type="domain" description="BZIP" evidence="1">
    <location>
        <begin position="19"/>
        <end position="73"/>
    </location>
</feature>
<reference evidence="2" key="1">
    <citation type="submission" date="2023-07" db="EMBL/GenBank/DDBJ databases">
        <authorList>
            <consortium name="AG Swart"/>
            <person name="Singh M."/>
            <person name="Singh A."/>
            <person name="Seah K."/>
            <person name="Emmerich C."/>
        </authorList>
    </citation>
    <scope>NUCLEOTIDE SEQUENCE</scope>
    <source>
        <strain evidence="2">DP1</strain>
    </source>
</reference>